<accession>A0A1Y6BCT4</accession>
<reference evidence="3" key="1">
    <citation type="submission" date="2017-04" db="EMBL/GenBank/DDBJ databases">
        <authorList>
            <person name="Varghese N."/>
            <person name="Submissions S."/>
        </authorList>
    </citation>
    <scope>NUCLEOTIDE SEQUENCE [LARGE SCALE GENOMIC DNA]</scope>
    <source>
        <strain evidence="3">RKEM611</strain>
    </source>
</reference>
<dbReference type="Pfam" id="PF13103">
    <property type="entry name" value="TonB_2"/>
    <property type="match status" value="1"/>
</dbReference>
<protein>
    <submittedName>
        <fullName evidence="2">Protein TonB, links inner and outer membranes</fullName>
    </submittedName>
</protein>
<evidence type="ECO:0000313" key="3">
    <source>
        <dbReference type="Proteomes" id="UP000192907"/>
    </source>
</evidence>
<sequence>MQKDRHHKPKPVLLLALLISGVLHSLVLLIDYQLESMEPKKDQLAADSKVKIKIIRNKSIVEAPLEETAPPTQDAYLGKQNHRTNQETRIIPKNTQKGLEASPRANKGSPDQKKDGGKIMPEGYGALLPSGTEMAGYNDFIPDDNLPVGEVLDVNTTEYQYIGYVTALRKSVELAFYSPLSSLKDEPHIREKIKSGAKIRFSGRSVAQLTIEKSGLLSEVTIVESAGDKKIDDAWVKILNLAAPFPPLPKHFDENKFVINYSLYYDYVIREEQKMRRYRF</sequence>
<dbReference type="OrthoDB" id="9803361at2"/>
<organism evidence="2 3">
    <name type="scientific">Pseudobacteriovorax antillogorgiicola</name>
    <dbReference type="NCBI Taxonomy" id="1513793"/>
    <lineage>
        <taxon>Bacteria</taxon>
        <taxon>Pseudomonadati</taxon>
        <taxon>Bdellovibrionota</taxon>
        <taxon>Oligoflexia</taxon>
        <taxon>Oligoflexales</taxon>
        <taxon>Pseudobacteriovoracaceae</taxon>
        <taxon>Pseudobacteriovorax</taxon>
    </lineage>
</organism>
<evidence type="ECO:0000256" key="1">
    <source>
        <dbReference type="SAM" id="MobiDB-lite"/>
    </source>
</evidence>
<dbReference type="Gene3D" id="3.30.1150.10">
    <property type="match status" value="1"/>
</dbReference>
<feature type="region of interest" description="Disordered" evidence="1">
    <location>
        <begin position="67"/>
        <end position="120"/>
    </location>
</feature>
<evidence type="ECO:0000313" key="2">
    <source>
        <dbReference type="EMBL" id="SME98035.1"/>
    </source>
</evidence>
<dbReference type="AlphaFoldDB" id="A0A1Y6BCT4"/>
<dbReference type="Proteomes" id="UP000192907">
    <property type="component" value="Unassembled WGS sequence"/>
</dbReference>
<dbReference type="EMBL" id="FWZT01000002">
    <property type="protein sequence ID" value="SME98035.1"/>
    <property type="molecule type" value="Genomic_DNA"/>
</dbReference>
<gene>
    <name evidence="2" type="ORF">SAMN06296036_102412</name>
</gene>
<dbReference type="RefSeq" id="WP_132314962.1">
    <property type="nucleotide sequence ID" value="NZ_SLZT01000002.1"/>
</dbReference>
<keyword evidence="3" id="KW-1185">Reference proteome</keyword>
<proteinExistence type="predicted"/>
<dbReference type="SUPFAM" id="SSF74653">
    <property type="entry name" value="TolA/TonB C-terminal domain"/>
    <property type="match status" value="1"/>
</dbReference>
<dbReference type="STRING" id="1513793.SAMN06296036_102412"/>
<name>A0A1Y6BCT4_9BACT</name>